<dbReference type="RefSeq" id="WP_345458919.1">
    <property type="nucleotide sequence ID" value="NZ_BAABKG010000003.1"/>
</dbReference>
<sequence>MTDHTTGVRLNVHPVPGHGAEDVVVVPSGRHEGAVITGTDDGSVWRVSHDGARIDLVARTGGRPLGLELDPDGRLLVCDAHRGLLRVDLRDGARAVEAVTGEVDDVPMRFCNNAAIAADGTVWFSDSSTRYGIERWKDDFVQDTRTGRLLRLAPDGRVDVVLDGLAFANGVALSRAEDFVCVAETAARTVVRHWLTGPRAGQRDLLCDDLPGYPDNIARGSDGLVWVTIASPTDPVVERLQSGPVALRRLATKVPARLQPQPQRTVRVQAYDDTGRLVHDVQVDPDTQRRGYHMVTGVREHDGRVWLGSLEEPAVAVLTL</sequence>
<dbReference type="PANTHER" id="PTHR10426">
    <property type="entry name" value="STRICTOSIDINE SYNTHASE-RELATED"/>
    <property type="match status" value="1"/>
</dbReference>
<evidence type="ECO:0000256" key="1">
    <source>
        <dbReference type="ARBA" id="ARBA00009191"/>
    </source>
</evidence>
<dbReference type="InterPro" id="IPR011042">
    <property type="entry name" value="6-blade_b-propeller_TolB-like"/>
</dbReference>
<dbReference type="Proteomes" id="UP001500221">
    <property type="component" value="Unassembled WGS sequence"/>
</dbReference>
<dbReference type="Pfam" id="PF03088">
    <property type="entry name" value="Str_synth"/>
    <property type="match status" value="1"/>
</dbReference>
<accession>A0ABP9PRJ8</accession>
<organism evidence="5 6">
    <name type="scientific">Nocardioides marinquilinus</name>
    <dbReference type="NCBI Taxonomy" id="1210400"/>
    <lineage>
        <taxon>Bacteria</taxon>
        <taxon>Bacillati</taxon>
        <taxon>Actinomycetota</taxon>
        <taxon>Actinomycetes</taxon>
        <taxon>Propionibacteriales</taxon>
        <taxon>Nocardioidaceae</taxon>
        <taxon>Nocardioides</taxon>
    </lineage>
</organism>
<protein>
    <submittedName>
        <fullName evidence="5">SMP-30/gluconolactonase/LRE family protein</fullName>
    </submittedName>
</protein>
<keyword evidence="2" id="KW-0597">Phosphoprotein</keyword>
<reference evidence="6" key="1">
    <citation type="journal article" date="2019" name="Int. J. Syst. Evol. Microbiol.">
        <title>The Global Catalogue of Microorganisms (GCM) 10K type strain sequencing project: providing services to taxonomists for standard genome sequencing and annotation.</title>
        <authorList>
            <consortium name="The Broad Institute Genomics Platform"/>
            <consortium name="The Broad Institute Genome Sequencing Center for Infectious Disease"/>
            <person name="Wu L."/>
            <person name="Ma J."/>
        </authorList>
    </citation>
    <scope>NUCLEOTIDE SEQUENCE [LARGE SCALE GENOMIC DNA]</scope>
    <source>
        <strain evidence="6">JCM 18459</strain>
    </source>
</reference>
<evidence type="ECO:0000256" key="3">
    <source>
        <dbReference type="ARBA" id="ARBA00023180"/>
    </source>
</evidence>
<evidence type="ECO:0000313" key="5">
    <source>
        <dbReference type="EMBL" id="GAA5149778.1"/>
    </source>
</evidence>
<evidence type="ECO:0000313" key="6">
    <source>
        <dbReference type="Proteomes" id="UP001500221"/>
    </source>
</evidence>
<dbReference type="SUPFAM" id="SSF63829">
    <property type="entry name" value="Calcium-dependent phosphotriesterase"/>
    <property type="match status" value="1"/>
</dbReference>
<dbReference type="InterPro" id="IPR018119">
    <property type="entry name" value="Strictosidine_synth_cons-reg"/>
</dbReference>
<feature type="domain" description="Strictosidine synthase conserved region" evidence="4">
    <location>
        <begin position="116"/>
        <end position="197"/>
    </location>
</feature>
<dbReference type="Gene3D" id="2.120.10.30">
    <property type="entry name" value="TolB, C-terminal domain"/>
    <property type="match status" value="1"/>
</dbReference>
<dbReference type="PANTHER" id="PTHR10426:SF88">
    <property type="entry name" value="ADIPOCYTE PLASMA MEMBRANE-ASSOCIATED PROTEIN HEMOMUCIN-RELATED"/>
    <property type="match status" value="1"/>
</dbReference>
<comment type="similarity">
    <text evidence="1">Belongs to the strictosidine synthase family.</text>
</comment>
<dbReference type="EMBL" id="BAABKG010000003">
    <property type="protein sequence ID" value="GAA5149778.1"/>
    <property type="molecule type" value="Genomic_DNA"/>
</dbReference>
<keyword evidence="6" id="KW-1185">Reference proteome</keyword>
<gene>
    <name evidence="5" type="ORF">GCM10023340_25630</name>
</gene>
<proteinExistence type="inferred from homology"/>
<evidence type="ECO:0000256" key="2">
    <source>
        <dbReference type="ARBA" id="ARBA00022553"/>
    </source>
</evidence>
<evidence type="ECO:0000259" key="4">
    <source>
        <dbReference type="Pfam" id="PF03088"/>
    </source>
</evidence>
<name>A0ABP9PRJ8_9ACTN</name>
<keyword evidence="3" id="KW-0325">Glycoprotein</keyword>
<comment type="caution">
    <text evidence="5">The sequence shown here is derived from an EMBL/GenBank/DDBJ whole genome shotgun (WGS) entry which is preliminary data.</text>
</comment>